<evidence type="ECO:0000259" key="1">
    <source>
        <dbReference type="Pfam" id="PF08239"/>
    </source>
</evidence>
<feature type="domain" description="GW" evidence="2">
    <location>
        <begin position="160"/>
        <end position="207"/>
    </location>
</feature>
<proteinExistence type="predicted"/>
<evidence type="ECO:0000313" key="3">
    <source>
        <dbReference type="EMBL" id="HGY95215.1"/>
    </source>
</evidence>
<dbReference type="PROSITE" id="PS51257">
    <property type="entry name" value="PROKAR_LIPOPROTEIN"/>
    <property type="match status" value="1"/>
</dbReference>
<name>A0A7V4XUR2_9BACT</name>
<dbReference type="Pfam" id="PF08239">
    <property type="entry name" value="SH3_3"/>
    <property type="match status" value="1"/>
</dbReference>
<sequence length="373" mass="42392">MKSFCAGARPVFILLPMVCALVFLSGCSHLRSPIAKQYVYVASEHTFLRDRVAPVANFVTEVTNGQRLQVLDHQTRFYRVKAPNGKVGWIEQYYVIDQPEMDKFNALRKQYAETAGVAKALLEEVSYLHDAPGRDTPHYYLLPVNDKLDLIRRASVLKPQSTLMILRERQQAQLDKGVPPPPPPMEDYWLVRDSQGRTGWVRASALTADVPNSIAVLAGADRMIGGYLLRTVNDPEADTPDHEVGEYLTVLAPYQQGLPYDFDQVRVFTWNMKRHRYELAFRERDIEGFFPVKVSQQTVDHHVEPVFSFQVSLNRNLTLNAKTGEVDPGPLETVTYRMDGVIVRRISGPERISVNAADKSTRKSRGGRHRKKR</sequence>
<reference evidence="3" key="1">
    <citation type="journal article" date="2020" name="mSystems">
        <title>Genome- and Community-Level Interaction Insights into Carbon Utilization and Element Cycling Functions of Hydrothermarchaeota in Hydrothermal Sediment.</title>
        <authorList>
            <person name="Zhou Z."/>
            <person name="Liu Y."/>
            <person name="Xu W."/>
            <person name="Pan J."/>
            <person name="Luo Z.H."/>
            <person name="Li M."/>
        </authorList>
    </citation>
    <scope>NUCLEOTIDE SEQUENCE [LARGE SCALE GENOMIC DNA]</scope>
    <source>
        <strain evidence="3">SpSt-855</strain>
    </source>
</reference>
<organism evidence="3">
    <name type="scientific">Acidobacterium capsulatum</name>
    <dbReference type="NCBI Taxonomy" id="33075"/>
    <lineage>
        <taxon>Bacteria</taxon>
        <taxon>Pseudomonadati</taxon>
        <taxon>Acidobacteriota</taxon>
        <taxon>Terriglobia</taxon>
        <taxon>Terriglobales</taxon>
        <taxon>Acidobacteriaceae</taxon>
        <taxon>Acidobacterium</taxon>
    </lineage>
</organism>
<dbReference type="AlphaFoldDB" id="A0A7V4XUR2"/>
<dbReference type="InterPro" id="IPR003646">
    <property type="entry name" value="SH3-like_bac-type"/>
</dbReference>
<gene>
    <name evidence="3" type="ORF">ENW50_11110</name>
</gene>
<dbReference type="InterPro" id="IPR025987">
    <property type="entry name" value="GW_dom"/>
</dbReference>
<protein>
    <submittedName>
        <fullName evidence="3">SH3 domain-containing protein</fullName>
    </submittedName>
</protein>
<accession>A0A7V4XUR2</accession>
<dbReference type="Pfam" id="PF13457">
    <property type="entry name" value="GW"/>
    <property type="match status" value="1"/>
</dbReference>
<evidence type="ECO:0000259" key="2">
    <source>
        <dbReference type="Pfam" id="PF13457"/>
    </source>
</evidence>
<feature type="domain" description="SH3b" evidence="1">
    <location>
        <begin position="51"/>
        <end position="95"/>
    </location>
</feature>
<comment type="caution">
    <text evidence="3">The sequence shown here is derived from an EMBL/GenBank/DDBJ whole genome shotgun (WGS) entry which is preliminary data.</text>
</comment>
<dbReference type="EMBL" id="DTKL01000069">
    <property type="protein sequence ID" value="HGY95215.1"/>
    <property type="molecule type" value="Genomic_DNA"/>
</dbReference>
<dbReference type="Gene3D" id="2.30.30.40">
    <property type="entry name" value="SH3 Domains"/>
    <property type="match status" value="1"/>
</dbReference>